<dbReference type="GO" id="GO:0004672">
    <property type="term" value="F:protein kinase activity"/>
    <property type="evidence" value="ECO:0007669"/>
    <property type="project" value="UniProtKB-ARBA"/>
</dbReference>
<evidence type="ECO:0000259" key="3">
    <source>
        <dbReference type="PROSITE" id="PS50894"/>
    </source>
</evidence>
<keyword evidence="1" id="KW-0597">Phosphoprotein</keyword>
<feature type="modified residue" description="Phosphohistidine" evidence="1">
    <location>
        <position position="93"/>
    </location>
</feature>
<dbReference type="Proteomes" id="UP000286862">
    <property type="component" value="Unassembled WGS sequence"/>
</dbReference>
<dbReference type="AlphaFoldDB" id="A0A3S3SNE3"/>
<feature type="domain" description="HPt" evidence="3">
    <location>
        <begin position="54"/>
        <end position="142"/>
    </location>
</feature>
<evidence type="ECO:0000256" key="2">
    <source>
        <dbReference type="SAM" id="MobiDB-lite"/>
    </source>
</evidence>
<evidence type="ECO:0000313" key="4">
    <source>
        <dbReference type="EMBL" id="RWX46520.1"/>
    </source>
</evidence>
<protein>
    <submittedName>
        <fullName evidence="4">Hpt domain-containing protein</fullName>
    </submittedName>
</protein>
<comment type="caution">
    <text evidence="4">The sequence shown here is derived from an EMBL/GenBank/DDBJ whole genome shotgun (WGS) entry which is preliminary data.</text>
</comment>
<gene>
    <name evidence="4" type="ORF">VT99_12171</name>
</gene>
<feature type="region of interest" description="Disordered" evidence="2">
    <location>
        <begin position="17"/>
        <end position="36"/>
    </location>
</feature>
<dbReference type="InterPro" id="IPR036641">
    <property type="entry name" value="HPT_dom_sf"/>
</dbReference>
<evidence type="ECO:0000256" key="1">
    <source>
        <dbReference type="PROSITE-ProRule" id="PRU00110"/>
    </source>
</evidence>
<dbReference type="SUPFAM" id="SSF47226">
    <property type="entry name" value="Histidine-containing phosphotransfer domain, HPT domain"/>
    <property type="match status" value="1"/>
</dbReference>
<name>A0A3S3SNE3_9BACT</name>
<dbReference type="PROSITE" id="PS50894">
    <property type="entry name" value="HPT"/>
    <property type="match status" value="1"/>
</dbReference>
<evidence type="ECO:0000313" key="5">
    <source>
        <dbReference type="Proteomes" id="UP000286862"/>
    </source>
</evidence>
<dbReference type="InterPro" id="IPR008207">
    <property type="entry name" value="Sig_transdc_His_kin_Hpt_dom"/>
</dbReference>
<sequence length="142" mass="15769">KPYKKYSLLKILHNFDEKSRDQVSSPPAKEEEPATAAVSWDEVMQHLMKHFELEREDAQTVLSTYAESLAQGLVDLRKHMESGDGTEEGRQAHAMKGGLLNLGLSQLAETAFVLEKELPKGIEKSHSVLLEKLAEALKGLTA</sequence>
<organism evidence="4 5">
    <name type="scientific">Candidatus Electrothrix marina</name>
    <dbReference type="NCBI Taxonomy" id="1859130"/>
    <lineage>
        <taxon>Bacteria</taxon>
        <taxon>Pseudomonadati</taxon>
        <taxon>Thermodesulfobacteriota</taxon>
        <taxon>Desulfobulbia</taxon>
        <taxon>Desulfobulbales</taxon>
        <taxon>Desulfobulbaceae</taxon>
        <taxon>Candidatus Electrothrix</taxon>
    </lineage>
</organism>
<dbReference type="GO" id="GO:0000160">
    <property type="term" value="P:phosphorelay signal transduction system"/>
    <property type="evidence" value="ECO:0007669"/>
    <property type="project" value="InterPro"/>
</dbReference>
<proteinExistence type="predicted"/>
<dbReference type="EMBL" id="MTKQ01000217">
    <property type="protein sequence ID" value="RWX46520.1"/>
    <property type="molecule type" value="Genomic_DNA"/>
</dbReference>
<accession>A0A3S3SNE3</accession>
<feature type="non-terminal residue" evidence="4">
    <location>
        <position position="1"/>
    </location>
</feature>
<dbReference type="Pfam" id="PF01627">
    <property type="entry name" value="Hpt"/>
    <property type="match status" value="1"/>
</dbReference>
<dbReference type="Gene3D" id="1.20.120.160">
    <property type="entry name" value="HPT domain"/>
    <property type="match status" value="1"/>
</dbReference>
<reference evidence="4 5" key="1">
    <citation type="submission" date="2017-01" db="EMBL/GenBank/DDBJ databases">
        <title>The cable genome- insights into the physiology and evolution of filamentous bacteria capable of sulfide oxidation via long distance electron transfer.</title>
        <authorList>
            <person name="Schreiber L."/>
            <person name="Bjerg J.T."/>
            <person name="Boggild A."/>
            <person name="Van De Vossenberg J."/>
            <person name="Meysman F."/>
            <person name="Nielsen L.P."/>
            <person name="Schramm A."/>
            <person name="Kjeldsen K.U."/>
        </authorList>
    </citation>
    <scope>NUCLEOTIDE SEQUENCE [LARGE SCALE GENOMIC DNA]</scope>
    <source>
        <strain evidence="4">A2</strain>
    </source>
</reference>